<dbReference type="Proteomes" id="UP000594800">
    <property type="component" value="Chromosome"/>
</dbReference>
<sequence length="252" mass="25418">MTTASYDLTGKTALITGGSTGIGLATARLLTARGARVLVTGRNQGRLDAAMEAVPGLEAVASDAADPGDIATLAGDVKARFGGLDILVLNAGITPFTPLEEWEAGAFTDLYDINVRGPWLGVQALRPLLREGGSVVLISSVVATRASGPTTAYGSTKAALAALGRGLVRELGAQGVRINTVSPGMIDTPAWDKTGLPDDVLSNVKDAVVASIPLARKGTAEEVAEVIGFLASPAAAYVSGADLLVDGGAVAP</sequence>
<dbReference type="FunFam" id="3.40.50.720:FF:000084">
    <property type="entry name" value="Short-chain dehydrogenase reductase"/>
    <property type="match status" value="1"/>
</dbReference>
<evidence type="ECO:0000313" key="3">
    <source>
        <dbReference type="EMBL" id="QPH55207.1"/>
    </source>
</evidence>
<proteinExistence type="inferred from homology"/>
<dbReference type="RefSeq" id="WP_196104406.1">
    <property type="nucleotide sequence ID" value="NZ_CP064942.1"/>
</dbReference>
<keyword evidence="4" id="KW-1185">Reference proteome</keyword>
<dbReference type="KEGG" id="poz:I0K15_05560"/>
<dbReference type="InterPro" id="IPR002347">
    <property type="entry name" value="SDR_fam"/>
</dbReference>
<dbReference type="EMBL" id="CP064942">
    <property type="protein sequence ID" value="QPH55207.1"/>
    <property type="molecule type" value="Genomic_DNA"/>
</dbReference>
<dbReference type="SMART" id="SM00822">
    <property type="entry name" value="PKS_KR"/>
    <property type="match status" value="1"/>
</dbReference>
<dbReference type="PRINTS" id="PR00081">
    <property type="entry name" value="GDHRDH"/>
</dbReference>
<dbReference type="CDD" id="cd05233">
    <property type="entry name" value="SDR_c"/>
    <property type="match status" value="1"/>
</dbReference>
<evidence type="ECO:0000256" key="1">
    <source>
        <dbReference type="ARBA" id="ARBA00006484"/>
    </source>
</evidence>
<dbReference type="PRINTS" id="PR00080">
    <property type="entry name" value="SDRFAMILY"/>
</dbReference>
<comment type="similarity">
    <text evidence="1">Belongs to the short-chain dehydrogenases/reductases (SDR) family.</text>
</comment>
<organism evidence="3 4">
    <name type="scientific">Pontivivens ytuae</name>
    <dbReference type="NCBI Taxonomy" id="2789856"/>
    <lineage>
        <taxon>Bacteria</taxon>
        <taxon>Pseudomonadati</taxon>
        <taxon>Pseudomonadota</taxon>
        <taxon>Alphaproteobacteria</taxon>
        <taxon>Rhodobacterales</taxon>
        <taxon>Paracoccaceae</taxon>
        <taxon>Pontivivens</taxon>
    </lineage>
</organism>
<dbReference type="InterPro" id="IPR036291">
    <property type="entry name" value="NAD(P)-bd_dom_sf"/>
</dbReference>
<feature type="domain" description="Ketoreductase" evidence="2">
    <location>
        <begin position="11"/>
        <end position="184"/>
    </location>
</feature>
<evidence type="ECO:0000259" key="2">
    <source>
        <dbReference type="SMART" id="SM00822"/>
    </source>
</evidence>
<dbReference type="InterPro" id="IPR050259">
    <property type="entry name" value="SDR"/>
</dbReference>
<protein>
    <submittedName>
        <fullName evidence="3">SDR family oxidoreductase</fullName>
    </submittedName>
</protein>
<dbReference type="Pfam" id="PF13561">
    <property type="entry name" value="adh_short_C2"/>
    <property type="match status" value="1"/>
</dbReference>
<name>A0A7S9QEB0_9RHOB</name>
<dbReference type="InterPro" id="IPR057326">
    <property type="entry name" value="KR_dom"/>
</dbReference>
<dbReference type="PANTHER" id="PTHR42879:SF2">
    <property type="entry name" value="3-OXOACYL-[ACYL-CARRIER-PROTEIN] REDUCTASE FABG"/>
    <property type="match status" value="1"/>
</dbReference>
<dbReference type="Gene3D" id="3.40.50.720">
    <property type="entry name" value="NAD(P)-binding Rossmann-like Domain"/>
    <property type="match status" value="1"/>
</dbReference>
<gene>
    <name evidence="3" type="ORF">I0K15_05560</name>
</gene>
<accession>A0A7S9QEB0</accession>
<dbReference type="PANTHER" id="PTHR42879">
    <property type="entry name" value="3-OXOACYL-(ACYL-CARRIER-PROTEIN) REDUCTASE"/>
    <property type="match status" value="1"/>
</dbReference>
<reference evidence="3 4" key="1">
    <citation type="submission" date="2020-11" db="EMBL/GenBank/DDBJ databases">
        <title>Description of Pontivivens ytuae sp. nov. isolated from deep sea sediment of Mariana Trench.</title>
        <authorList>
            <person name="Wang Z."/>
            <person name="Sun Q.-L."/>
            <person name="Xu X.-D."/>
            <person name="Tang Y.-Z."/>
            <person name="Zhang J."/>
        </authorList>
    </citation>
    <scope>NUCLEOTIDE SEQUENCE [LARGE SCALE GENOMIC DNA]</scope>
    <source>
        <strain evidence="3 4">MT2928</strain>
    </source>
</reference>
<evidence type="ECO:0000313" key="4">
    <source>
        <dbReference type="Proteomes" id="UP000594800"/>
    </source>
</evidence>
<dbReference type="SUPFAM" id="SSF51735">
    <property type="entry name" value="NAD(P)-binding Rossmann-fold domains"/>
    <property type="match status" value="1"/>
</dbReference>
<dbReference type="AlphaFoldDB" id="A0A7S9QEB0"/>